<accession>A0A9X7W492</accession>
<organism evidence="1 2">
    <name type="scientific">Alicyclobacillus mengziensis</name>
    <dbReference type="NCBI Taxonomy" id="2931921"/>
    <lineage>
        <taxon>Bacteria</taxon>
        <taxon>Bacillati</taxon>
        <taxon>Bacillota</taxon>
        <taxon>Bacilli</taxon>
        <taxon>Bacillales</taxon>
        <taxon>Alicyclobacillaceae</taxon>
        <taxon>Alicyclobacillus</taxon>
    </lineage>
</organism>
<dbReference type="AlphaFoldDB" id="A0A9X7W492"/>
<sequence length="83" mass="9710">MWLKNRYTYINDDTIEVEINSKNPKTIRIVIGQKYVVRPANPNNLRHRGRECTAIAFNGSGVKVKFLDTKRYTRVQLDDLDVE</sequence>
<proteinExistence type="predicted"/>
<keyword evidence="1" id="KW-0614">Plasmid</keyword>
<dbReference type="EMBL" id="CP071183">
    <property type="protein sequence ID" value="QSO50130.1"/>
    <property type="molecule type" value="Genomic_DNA"/>
</dbReference>
<keyword evidence="2" id="KW-1185">Reference proteome</keyword>
<protein>
    <submittedName>
        <fullName evidence="1">Uncharacterized protein</fullName>
    </submittedName>
</protein>
<dbReference type="KEGG" id="afx:JZ786_24500"/>
<gene>
    <name evidence="1" type="ORF">JZ786_24500</name>
</gene>
<evidence type="ECO:0000313" key="1">
    <source>
        <dbReference type="EMBL" id="QSO50130.1"/>
    </source>
</evidence>
<dbReference type="Proteomes" id="UP000663505">
    <property type="component" value="Plasmid unnamed"/>
</dbReference>
<dbReference type="RefSeq" id="WP_206659431.1">
    <property type="nucleotide sequence ID" value="NZ_CP071183.1"/>
</dbReference>
<reference evidence="1 2" key="1">
    <citation type="submission" date="2021-02" db="EMBL/GenBank/DDBJ databases">
        <title>Alicyclobacillus curvatus sp. nov. and Alicyclobacillus mengziensis sp. nov., two acidophilic bacteria isolated from acid mine drainage.</title>
        <authorList>
            <person name="Huang Y."/>
        </authorList>
    </citation>
    <scope>NUCLEOTIDE SEQUENCE [LARGE SCALE GENOMIC DNA]</scope>
    <source>
        <strain evidence="1 2">S30H14</strain>
        <plasmid evidence="1 2">unnamed</plasmid>
    </source>
</reference>
<name>A0A9X7W492_9BACL</name>
<geneLocation type="plasmid" evidence="1 2">
    <name>unnamed</name>
</geneLocation>
<evidence type="ECO:0000313" key="2">
    <source>
        <dbReference type="Proteomes" id="UP000663505"/>
    </source>
</evidence>